<dbReference type="EnsemblPlants" id="AET1Gv20306000.11">
    <property type="protein sequence ID" value="AET1Gv20306000.11"/>
    <property type="gene ID" value="AET1Gv20306000"/>
</dbReference>
<dbReference type="Gramene" id="AET1Gv20306000.9">
    <property type="protein sequence ID" value="AET1Gv20306000.9"/>
    <property type="gene ID" value="AET1Gv20306000"/>
</dbReference>
<dbReference type="Proteomes" id="UP000015105">
    <property type="component" value="Chromosome 1D"/>
</dbReference>
<reference evidence="2" key="3">
    <citation type="journal article" date="2017" name="Nature">
        <title>Genome sequence of the progenitor of the wheat D genome Aegilops tauschii.</title>
        <authorList>
            <person name="Luo M.C."/>
            <person name="Gu Y.Q."/>
            <person name="Puiu D."/>
            <person name="Wang H."/>
            <person name="Twardziok S.O."/>
            <person name="Deal K.R."/>
            <person name="Huo N."/>
            <person name="Zhu T."/>
            <person name="Wang L."/>
            <person name="Wang Y."/>
            <person name="McGuire P.E."/>
            <person name="Liu S."/>
            <person name="Long H."/>
            <person name="Ramasamy R.K."/>
            <person name="Rodriguez J.C."/>
            <person name="Van S.L."/>
            <person name="Yuan L."/>
            <person name="Wang Z."/>
            <person name="Xia Z."/>
            <person name="Xiao L."/>
            <person name="Anderson O.D."/>
            <person name="Ouyang S."/>
            <person name="Liang Y."/>
            <person name="Zimin A.V."/>
            <person name="Pertea G."/>
            <person name="Qi P."/>
            <person name="Bennetzen J.L."/>
            <person name="Dai X."/>
            <person name="Dawson M.W."/>
            <person name="Muller H.G."/>
            <person name="Kugler K."/>
            <person name="Rivarola-Duarte L."/>
            <person name="Spannagl M."/>
            <person name="Mayer K.F.X."/>
            <person name="Lu F.H."/>
            <person name="Bevan M.W."/>
            <person name="Leroy P."/>
            <person name="Li P."/>
            <person name="You F.M."/>
            <person name="Sun Q."/>
            <person name="Liu Z."/>
            <person name="Lyons E."/>
            <person name="Wicker T."/>
            <person name="Salzberg S.L."/>
            <person name="Devos K.M."/>
            <person name="Dvorak J."/>
        </authorList>
    </citation>
    <scope>NUCLEOTIDE SEQUENCE [LARGE SCALE GENOMIC DNA]</scope>
    <source>
        <strain evidence="2">cv. AL8/78</strain>
    </source>
</reference>
<dbReference type="EnsemblPlants" id="AET1Gv20306000.3">
    <property type="protein sequence ID" value="AET1Gv20306000.3"/>
    <property type="gene ID" value="AET1Gv20306000"/>
</dbReference>
<name>A0A452Y5Z4_AEGTS</name>
<reference evidence="3" key="2">
    <citation type="journal article" date="2017" name="Nat. Plants">
        <title>The Aegilops tauschii genome reveals multiple impacts of transposons.</title>
        <authorList>
            <person name="Zhao G."/>
            <person name="Zou C."/>
            <person name="Li K."/>
            <person name="Wang K."/>
            <person name="Li T."/>
            <person name="Gao L."/>
            <person name="Zhang X."/>
            <person name="Wang H."/>
            <person name="Yang Z."/>
            <person name="Liu X."/>
            <person name="Jiang W."/>
            <person name="Mao L."/>
            <person name="Kong X."/>
            <person name="Jiao Y."/>
            <person name="Jia J."/>
        </authorList>
    </citation>
    <scope>NUCLEOTIDE SEQUENCE [LARGE SCALE GENOMIC DNA]</scope>
    <source>
        <strain evidence="3">cv. AL8/78</strain>
    </source>
</reference>
<dbReference type="EnsemblPlants" id="AET1Gv20306000.9">
    <property type="protein sequence ID" value="AET1Gv20306000.9"/>
    <property type="gene ID" value="AET1Gv20306000"/>
</dbReference>
<dbReference type="EnsemblPlants" id="AET1Gv20306000.12">
    <property type="protein sequence ID" value="AET1Gv20306000.12"/>
    <property type="gene ID" value="AET1Gv20306000"/>
</dbReference>
<dbReference type="Gramene" id="AET1Gv20306000.11">
    <property type="protein sequence ID" value="AET1Gv20306000.11"/>
    <property type="gene ID" value="AET1Gv20306000"/>
</dbReference>
<reference evidence="3" key="1">
    <citation type="journal article" date="2014" name="Science">
        <title>Ancient hybridizations among the ancestral genomes of bread wheat.</title>
        <authorList>
            <consortium name="International Wheat Genome Sequencing Consortium,"/>
            <person name="Marcussen T."/>
            <person name="Sandve S.R."/>
            <person name="Heier L."/>
            <person name="Spannagl M."/>
            <person name="Pfeifer M."/>
            <person name="Jakobsen K.S."/>
            <person name="Wulff B.B."/>
            <person name="Steuernagel B."/>
            <person name="Mayer K.F."/>
            <person name="Olsen O.A."/>
        </authorList>
    </citation>
    <scope>NUCLEOTIDE SEQUENCE [LARGE SCALE GENOMIC DNA]</scope>
    <source>
        <strain evidence="3">cv. AL8/78</strain>
    </source>
</reference>
<evidence type="ECO:0000313" key="3">
    <source>
        <dbReference type="Proteomes" id="UP000015105"/>
    </source>
</evidence>
<dbReference type="Gramene" id="AET1Gv20306000.12">
    <property type="protein sequence ID" value="AET1Gv20306000.12"/>
    <property type="gene ID" value="AET1Gv20306000"/>
</dbReference>
<dbReference type="Gramene" id="AET1Gv20306000.6">
    <property type="protein sequence ID" value="AET1Gv20306000.6"/>
    <property type="gene ID" value="AET1Gv20306000"/>
</dbReference>
<feature type="transmembrane region" description="Helical" evidence="1">
    <location>
        <begin position="68"/>
        <end position="86"/>
    </location>
</feature>
<dbReference type="Gramene" id="AET1Gv20306000.5">
    <property type="protein sequence ID" value="AET1Gv20306000.5"/>
    <property type="gene ID" value="AET1Gv20306000"/>
</dbReference>
<dbReference type="Gramene" id="AET1Gv20306000.7">
    <property type="protein sequence ID" value="AET1Gv20306000.7"/>
    <property type="gene ID" value="AET1Gv20306000"/>
</dbReference>
<accession>A0A452Y5Z4</accession>
<evidence type="ECO:0000313" key="2">
    <source>
        <dbReference type="EnsemblPlants" id="AET1Gv20306000.4"/>
    </source>
</evidence>
<dbReference type="EnsemblPlants" id="AET1Gv20306000.2">
    <property type="protein sequence ID" value="AET1Gv20306000.2"/>
    <property type="gene ID" value="AET1Gv20306000"/>
</dbReference>
<organism evidence="2 3">
    <name type="scientific">Aegilops tauschii subsp. strangulata</name>
    <name type="common">Goatgrass</name>
    <dbReference type="NCBI Taxonomy" id="200361"/>
    <lineage>
        <taxon>Eukaryota</taxon>
        <taxon>Viridiplantae</taxon>
        <taxon>Streptophyta</taxon>
        <taxon>Embryophyta</taxon>
        <taxon>Tracheophyta</taxon>
        <taxon>Spermatophyta</taxon>
        <taxon>Magnoliopsida</taxon>
        <taxon>Liliopsida</taxon>
        <taxon>Poales</taxon>
        <taxon>Poaceae</taxon>
        <taxon>BOP clade</taxon>
        <taxon>Pooideae</taxon>
        <taxon>Triticodae</taxon>
        <taxon>Triticeae</taxon>
        <taxon>Triticinae</taxon>
        <taxon>Aegilops</taxon>
    </lineage>
</organism>
<dbReference type="Gramene" id="AET1Gv20306000.3">
    <property type="protein sequence ID" value="AET1Gv20306000.3"/>
    <property type="gene ID" value="AET1Gv20306000"/>
</dbReference>
<dbReference type="Gramene" id="AET1Gv20306000.10">
    <property type="protein sequence ID" value="AET1Gv20306000.10"/>
    <property type="gene ID" value="AET1Gv20306000"/>
</dbReference>
<dbReference type="EnsemblPlants" id="AET1Gv20306000.1">
    <property type="protein sequence ID" value="AET1Gv20306000.1"/>
    <property type="gene ID" value="AET1Gv20306000"/>
</dbReference>
<dbReference type="EnsemblPlants" id="AET1Gv20306000.6">
    <property type="protein sequence ID" value="AET1Gv20306000.6"/>
    <property type="gene ID" value="AET1Gv20306000"/>
</dbReference>
<sequence>MWSAECLSILLPWLTPSRVSFYLESMWRRGFLLIESLQIGRTGSRICTCVVKKRIYTCPMSTRFRTFVYFRVPCLYLYVVLLIRHIRTCESD</sequence>
<keyword evidence="1" id="KW-0472">Membrane</keyword>
<dbReference type="Gramene" id="AET1Gv20306000.4">
    <property type="protein sequence ID" value="AET1Gv20306000.4"/>
    <property type="gene ID" value="AET1Gv20306000"/>
</dbReference>
<dbReference type="EnsemblPlants" id="AET1Gv20306000.4">
    <property type="protein sequence ID" value="AET1Gv20306000.4"/>
    <property type="gene ID" value="AET1Gv20306000"/>
</dbReference>
<keyword evidence="1" id="KW-1133">Transmembrane helix</keyword>
<protein>
    <submittedName>
        <fullName evidence="2">Uncharacterized protein</fullName>
    </submittedName>
</protein>
<dbReference type="AlphaFoldDB" id="A0A452Y5Z4"/>
<dbReference type="Gramene" id="AET1Gv20306000.2">
    <property type="protein sequence ID" value="AET1Gv20306000.2"/>
    <property type="gene ID" value="AET1Gv20306000"/>
</dbReference>
<reference evidence="2" key="4">
    <citation type="submission" date="2019-03" db="UniProtKB">
        <authorList>
            <consortium name="EnsemblPlants"/>
        </authorList>
    </citation>
    <scope>IDENTIFICATION</scope>
</reference>
<reference evidence="2" key="5">
    <citation type="journal article" date="2021" name="G3 (Bethesda)">
        <title>Aegilops tauschii genome assembly Aet v5.0 features greater sequence contiguity and improved annotation.</title>
        <authorList>
            <person name="Wang L."/>
            <person name="Zhu T."/>
            <person name="Rodriguez J.C."/>
            <person name="Deal K.R."/>
            <person name="Dubcovsky J."/>
            <person name="McGuire P.E."/>
            <person name="Lux T."/>
            <person name="Spannagl M."/>
            <person name="Mayer K.F.X."/>
            <person name="Baldrich P."/>
            <person name="Meyers B.C."/>
            <person name="Huo N."/>
            <person name="Gu Y.Q."/>
            <person name="Zhou H."/>
            <person name="Devos K.M."/>
            <person name="Bennetzen J.L."/>
            <person name="Unver T."/>
            <person name="Budak H."/>
            <person name="Gulick P.J."/>
            <person name="Galiba G."/>
            <person name="Kalapos B."/>
            <person name="Nelson D.R."/>
            <person name="Li P."/>
            <person name="You F.M."/>
            <person name="Luo M.C."/>
            <person name="Dvorak J."/>
        </authorList>
    </citation>
    <scope>NUCLEOTIDE SEQUENCE [LARGE SCALE GENOMIC DNA]</scope>
    <source>
        <strain evidence="2">cv. AL8/78</strain>
    </source>
</reference>
<keyword evidence="1" id="KW-0812">Transmembrane</keyword>
<proteinExistence type="predicted"/>
<keyword evidence="3" id="KW-1185">Reference proteome</keyword>
<evidence type="ECO:0000256" key="1">
    <source>
        <dbReference type="SAM" id="Phobius"/>
    </source>
</evidence>
<dbReference type="EnsemblPlants" id="AET1Gv20306000.5">
    <property type="protein sequence ID" value="AET1Gv20306000.5"/>
    <property type="gene ID" value="AET1Gv20306000"/>
</dbReference>
<dbReference type="EnsemblPlants" id="AET1Gv20306000.10">
    <property type="protein sequence ID" value="AET1Gv20306000.10"/>
    <property type="gene ID" value="AET1Gv20306000"/>
</dbReference>
<dbReference type="EnsemblPlants" id="AET1Gv20306000.7">
    <property type="protein sequence ID" value="AET1Gv20306000.7"/>
    <property type="gene ID" value="AET1Gv20306000"/>
</dbReference>
<dbReference type="Gramene" id="AET1Gv20306000.1">
    <property type="protein sequence ID" value="AET1Gv20306000.1"/>
    <property type="gene ID" value="AET1Gv20306000"/>
</dbReference>